<dbReference type="Proteomes" id="UP000604341">
    <property type="component" value="Unassembled WGS sequence"/>
</dbReference>
<evidence type="ECO:0000256" key="1">
    <source>
        <dbReference type="SAM" id="MobiDB-lite"/>
    </source>
</evidence>
<sequence length="506" mass="53702">MSTEDLVIITQPAGSRTLALRESYLGISRDDVVKALLLNANERWYKYKLKEREQARHRNKVARDGGETPDADEGLWVFMSGEQWAAELLGVAEVKTVRRKMAELVEDGFLSVRDNPTKKWDKKKQWLFNRAAVQAAVDAWTGTRPTPDLDPSEADGVTGPVKDGSDDVDMDSPPIRTIVSIEADKTENGSGQNGASIRTNGMSNTTGISPRDLSQESFPGGDAHEANAQPSSAARSSSGVAARETAGGQISPAASVAVLPPDGGAADAANGHTLSEIMETSHPGRQDGQATDTAEVPGAAGGPSGDQGSPAAPSVDALRPIPTPELSTRVPARPESAEYRALLTLFGKNLGGYLQEYTRTGSIPRTQWLRLTLAELDLVRDTAQGEARATQGNMLTLAVRGLDRLIGAVAAPRTAASGSARPAVATVTPNGSSLNGFKPTEQVQDVASTDRYGQGARWQARDGGAVLTIQRTSDKPTKTGKATLYHLSDGRTVNAMELMRDFDHVG</sequence>
<accession>A0ABQ2FQ36</accession>
<organism evidence="2 3">
    <name type="scientific">Deinococcus radiotolerans</name>
    <dbReference type="NCBI Taxonomy" id="1309407"/>
    <lineage>
        <taxon>Bacteria</taxon>
        <taxon>Thermotogati</taxon>
        <taxon>Deinococcota</taxon>
        <taxon>Deinococci</taxon>
        <taxon>Deinococcales</taxon>
        <taxon>Deinococcaceae</taxon>
        <taxon>Deinococcus</taxon>
    </lineage>
</organism>
<feature type="compositionally biased region" description="Polar residues" evidence="1">
    <location>
        <begin position="188"/>
        <end position="208"/>
    </location>
</feature>
<evidence type="ECO:0000313" key="2">
    <source>
        <dbReference type="EMBL" id="GGL15625.1"/>
    </source>
</evidence>
<dbReference type="EMBL" id="BMPE01000021">
    <property type="protein sequence ID" value="GGL15625.1"/>
    <property type="molecule type" value="Genomic_DNA"/>
</dbReference>
<protein>
    <submittedName>
        <fullName evidence="2">Uncharacterized protein</fullName>
    </submittedName>
</protein>
<evidence type="ECO:0000313" key="3">
    <source>
        <dbReference type="Proteomes" id="UP000604341"/>
    </source>
</evidence>
<keyword evidence="3" id="KW-1185">Reference proteome</keyword>
<feature type="region of interest" description="Disordered" evidence="1">
    <location>
        <begin position="139"/>
        <end position="247"/>
    </location>
</feature>
<dbReference type="RefSeq" id="WP_189070575.1">
    <property type="nucleotide sequence ID" value="NZ_BMPE01000021.1"/>
</dbReference>
<feature type="region of interest" description="Disordered" evidence="1">
    <location>
        <begin position="279"/>
        <end position="333"/>
    </location>
</feature>
<gene>
    <name evidence="2" type="ORF">GCM10010844_38180</name>
</gene>
<proteinExistence type="predicted"/>
<reference evidence="3" key="1">
    <citation type="journal article" date="2019" name="Int. J. Syst. Evol. Microbiol.">
        <title>The Global Catalogue of Microorganisms (GCM) 10K type strain sequencing project: providing services to taxonomists for standard genome sequencing and annotation.</title>
        <authorList>
            <consortium name="The Broad Institute Genomics Platform"/>
            <consortium name="The Broad Institute Genome Sequencing Center for Infectious Disease"/>
            <person name="Wu L."/>
            <person name="Ma J."/>
        </authorList>
    </citation>
    <scope>NUCLEOTIDE SEQUENCE [LARGE SCALE GENOMIC DNA]</scope>
    <source>
        <strain evidence="3">JCM 19173</strain>
    </source>
</reference>
<comment type="caution">
    <text evidence="2">The sequence shown here is derived from an EMBL/GenBank/DDBJ whole genome shotgun (WGS) entry which is preliminary data.</text>
</comment>
<feature type="compositionally biased region" description="Low complexity" evidence="1">
    <location>
        <begin position="226"/>
        <end position="242"/>
    </location>
</feature>
<name>A0ABQ2FQ36_9DEIO</name>